<evidence type="ECO:0000256" key="2">
    <source>
        <dbReference type="ARBA" id="ARBA00022737"/>
    </source>
</evidence>
<dbReference type="FunFam" id="1.10.220.10:FF:000009">
    <property type="entry name" value="Annexin"/>
    <property type="match status" value="1"/>
</dbReference>
<feature type="binding site" evidence="6">
    <location>
        <position position="259"/>
    </location>
    <ligand>
        <name>Ca(2+)</name>
        <dbReference type="ChEBI" id="CHEBI:29108"/>
        <label>1</label>
    </ligand>
</feature>
<dbReference type="SUPFAM" id="SSF47874">
    <property type="entry name" value="Annexin"/>
    <property type="match status" value="1"/>
</dbReference>
<reference evidence="7 8" key="1">
    <citation type="journal article" date="2019" name="Nat. Plants">
        <title>Stout camphor tree genome fills gaps in understanding of flowering plant genome evolution.</title>
        <authorList>
            <person name="Chaw S.M."/>
            <person name="Liu Y.C."/>
            <person name="Wu Y.W."/>
            <person name="Wang H.Y."/>
            <person name="Lin C.I."/>
            <person name="Wu C.S."/>
            <person name="Ke H.M."/>
            <person name="Chang L.Y."/>
            <person name="Hsu C.Y."/>
            <person name="Yang H.T."/>
            <person name="Sudianto E."/>
            <person name="Hsu M.H."/>
            <person name="Wu K.P."/>
            <person name="Wang L.N."/>
            <person name="Leebens-Mack J.H."/>
            <person name="Tsai I.J."/>
        </authorList>
    </citation>
    <scope>NUCLEOTIDE SEQUENCE [LARGE SCALE GENOMIC DNA]</scope>
    <source>
        <strain evidence="8">cv. Chaw 1501</strain>
        <tissue evidence="7">Young leaves</tissue>
    </source>
</reference>
<evidence type="ECO:0000256" key="1">
    <source>
        <dbReference type="ARBA" id="ARBA00022723"/>
    </source>
</evidence>
<dbReference type="Gene3D" id="1.10.220.10">
    <property type="entry name" value="Annexin"/>
    <property type="match status" value="4"/>
</dbReference>
<dbReference type="GO" id="GO:0005886">
    <property type="term" value="C:plasma membrane"/>
    <property type="evidence" value="ECO:0007669"/>
    <property type="project" value="TreeGrafter"/>
</dbReference>
<dbReference type="GO" id="GO:0005737">
    <property type="term" value="C:cytoplasm"/>
    <property type="evidence" value="ECO:0007669"/>
    <property type="project" value="TreeGrafter"/>
</dbReference>
<feature type="binding site" evidence="6">
    <location>
        <position position="28"/>
    </location>
    <ligand>
        <name>Ca(2+)</name>
        <dbReference type="ChEBI" id="CHEBI:29108"/>
        <label>1</label>
    </ligand>
</feature>
<dbReference type="FunFam" id="1.10.220.10:FF:000006">
    <property type="entry name" value="Annexin"/>
    <property type="match status" value="1"/>
</dbReference>
<proteinExistence type="predicted"/>
<keyword evidence="5" id="KW-0111">Calcium/phospholipid-binding</keyword>
<keyword evidence="1 6" id="KW-0479">Metal-binding</keyword>
<keyword evidence="4" id="KW-0041">Annexin</keyword>
<sequence length="319" mass="35895">MMNIRLVPNLTFDSSTDHFVLILYVLSGWGTDEKVIISILGHRDSTQRKLIMLAYEELYQENLIDRLKSELSGDFEEAAIRWMLDPVDRDAVMANVAVKNFVTPDIRVILEIACVRSPSELLAVKQAYHSLYKRSLEEDVAMHTTGDFHKLLVALVSTYRYDGDEIDSSLALSEAKILHNAIKEKAFGHEEIIRILSTRSKAQVNATFNCYKDEYGASITKGLMGDPKDDFLAALRVVVQCIRSPHKYFAKVLNDAVNKQGADEDALTRVIVTHAEKDLNNIIELYFQRNSISLNHAVANHSSGDHKAFLLTLLGAEDL</sequence>
<organism evidence="7 8">
    <name type="scientific">Cinnamomum micranthum f. kanehirae</name>
    <dbReference type="NCBI Taxonomy" id="337451"/>
    <lineage>
        <taxon>Eukaryota</taxon>
        <taxon>Viridiplantae</taxon>
        <taxon>Streptophyta</taxon>
        <taxon>Embryophyta</taxon>
        <taxon>Tracheophyta</taxon>
        <taxon>Spermatophyta</taxon>
        <taxon>Magnoliopsida</taxon>
        <taxon>Magnoliidae</taxon>
        <taxon>Laurales</taxon>
        <taxon>Lauraceae</taxon>
        <taxon>Cinnamomum</taxon>
    </lineage>
</organism>
<feature type="binding site" evidence="6">
    <location>
        <position position="299"/>
    </location>
    <ligand>
        <name>Ca(2+)</name>
        <dbReference type="ChEBI" id="CHEBI:29108"/>
        <label>1</label>
    </ligand>
</feature>
<dbReference type="GO" id="GO:0005544">
    <property type="term" value="F:calcium-dependent phospholipid binding"/>
    <property type="evidence" value="ECO:0007669"/>
    <property type="project" value="UniProtKB-KW"/>
</dbReference>
<dbReference type="GO" id="GO:0009409">
    <property type="term" value="P:response to cold"/>
    <property type="evidence" value="ECO:0007669"/>
    <property type="project" value="TreeGrafter"/>
</dbReference>
<dbReference type="SMART" id="SM00335">
    <property type="entry name" value="ANX"/>
    <property type="match status" value="4"/>
</dbReference>
<dbReference type="GO" id="GO:0009414">
    <property type="term" value="P:response to water deprivation"/>
    <property type="evidence" value="ECO:0007669"/>
    <property type="project" value="TreeGrafter"/>
</dbReference>
<dbReference type="GO" id="GO:0009651">
    <property type="term" value="P:response to salt stress"/>
    <property type="evidence" value="ECO:0007669"/>
    <property type="project" value="TreeGrafter"/>
</dbReference>
<feature type="binding site" evidence="6">
    <location>
        <position position="261"/>
    </location>
    <ligand>
        <name>Ca(2+)</name>
        <dbReference type="ChEBI" id="CHEBI:29108"/>
        <label>1</label>
    </ligand>
</feature>
<keyword evidence="8" id="KW-1185">Reference proteome</keyword>
<dbReference type="InterPro" id="IPR009118">
    <property type="entry name" value="AnnexinD_plant"/>
</dbReference>
<dbReference type="OrthoDB" id="37886at2759"/>
<keyword evidence="2" id="KW-0677">Repeat</keyword>
<dbReference type="Proteomes" id="UP000283530">
    <property type="component" value="Unassembled WGS sequence"/>
</dbReference>
<dbReference type="AlphaFoldDB" id="A0A443NMZ2"/>
<evidence type="ECO:0000313" key="8">
    <source>
        <dbReference type="Proteomes" id="UP000283530"/>
    </source>
</evidence>
<evidence type="ECO:0000256" key="6">
    <source>
        <dbReference type="PIRSR" id="PIRSR609118-1"/>
    </source>
</evidence>
<protein>
    <submittedName>
        <fullName evidence="7">Annexin-like protein RJ4</fullName>
    </submittedName>
</protein>
<dbReference type="GO" id="GO:0009408">
    <property type="term" value="P:response to heat"/>
    <property type="evidence" value="ECO:0007669"/>
    <property type="project" value="TreeGrafter"/>
</dbReference>
<dbReference type="InterPro" id="IPR018502">
    <property type="entry name" value="Annexin_repeat"/>
</dbReference>
<comment type="caution">
    <text evidence="7">The sequence shown here is derived from an EMBL/GenBank/DDBJ whole genome shotgun (WGS) entry which is preliminary data.</text>
</comment>
<dbReference type="InterPro" id="IPR037104">
    <property type="entry name" value="Annexin_sf"/>
</dbReference>
<dbReference type="InterPro" id="IPR001464">
    <property type="entry name" value="Annexin"/>
</dbReference>
<dbReference type="FunFam" id="1.10.220.10:FF:000001">
    <property type="entry name" value="Annexin"/>
    <property type="match status" value="1"/>
</dbReference>
<dbReference type="EMBL" id="QPKB01000003">
    <property type="protein sequence ID" value="RWR79878.1"/>
    <property type="molecule type" value="Genomic_DNA"/>
</dbReference>
<dbReference type="PRINTS" id="PR01814">
    <property type="entry name" value="ANNEXINPLANT"/>
</dbReference>
<feature type="binding site" evidence="6">
    <location>
        <position position="70"/>
    </location>
    <ligand>
        <name>Ca(2+)</name>
        <dbReference type="ChEBI" id="CHEBI:29108"/>
        <label>1</label>
    </ligand>
</feature>
<dbReference type="Pfam" id="PF00191">
    <property type="entry name" value="Annexin"/>
    <property type="match status" value="4"/>
</dbReference>
<dbReference type="GO" id="GO:0001786">
    <property type="term" value="F:phosphatidylserine binding"/>
    <property type="evidence" value="ECO:0007669"/>
    <property type="project" value="TreeGrafter"/>
</dbReference>
<dbReference type="PROSITE" id="PS51897">
    <property type="entry name" value="ANNEXIN_2"/>
    <property type="match status" value="4"/>
</dbReference>
<dbReference type="PRINTS" id="PR00196">
    <property type="entry name" value="ANNEXIN"/>
</dbReference>
<feature type="binding site" evidence="6">
    <location>
        <position position="30"/>
    </location>
    <ligand>
        <name>Ca(2+)</name>
        <dbReference type="ChEBI" id="CHEBI:29108"/>
        <label>1</label>
    </ligand>
</feature>
<gene>
    <name evidence="7" type="ORF">CKAN_00848000</name>
</gene>
<dbReference type="STRING" id="337451.A0A443NMZ2"/>
<dbReference type="PANTHER" id="PTHR10502:SF193">
    <property type="entry name" value="ANNEXIN D8"/>
    <property type="match status" value="1"/>
</dbReference>
<dbReference type="GO" id="GO:0005509">
    <property type="term" value="F:calcium ion binding"/>
    <property type="evidence" value="ECO:0007669"/>
    <property type="project" value="InterPro"/>
</dbReference>
<evidence type="ECO:0000256" key="3">
    <source>
        <dbReference type="ARBA" id="ARBA00022837"/>
    </source>
</evidence>
<name>A0A443NMZ2_9MAGN</name>
<dbReference type="PANTHER" id="PTHR10502">
    <property type="entry name" value="ANNEXIN"/>
    <property type="match status" value="1"/>
</dbReference>
<evidence type="ECO:0000313" key="7">
    <source>
        <dbReference type="EMBL" id="RWR79878.1"/>
    </source>
</evidence>
<keyword evidence="3 6" id="KW-0106">Calcium</keyword>
<accession>A0A443NMZ2</accession>
<evidence type="ECO:0000256" key="4">
    <source>
        <dbReference type="ARBA" id="ARBA00023216"/>
    </source>
</evidence>
<evidence type="ECO:0000256" key="5">
    <source>
        <dbReference type="ARBA" id="ARBA00023302"/>
    </source>
</evidence>